<feature type="domain" description="SIS" evidence="4">
    <location>
        <begin position="54"/>
        <end position="217"/>
    </location>
</feature>
<keyword evidence="1 3" id="KW-0456">Lyase</keyword>
<dbReference type="SUPFAM" id="SSF53697">
    <property type="entry name" value="SIS domain"/>
    <property type="match status" value="1"/>
</dbReference>
<reference evidence="5" key="2">
    <citation type="journal article" date="2012" name="PLoS ONE">
        <title>A Deeply Branching Thermophilic Bacterium with an Ancient Acetyl-CoA Pathway Dominates a Subsurface Ecosystem.</title>
        <authorList>
            <person name="Takami H."/>
            <person name="Noguchi H."/>
            <person name="Takaki Y."/>
            <person name="Uchiyama I."/>
            <person name="Toyoda A."/>
            <person name="Nishi S."/>
            <person name="Chee G.-J."/>
            <person name="Arai W."/>
            <person name="Nunoura T."/>
            <person name="Itoh T."/>
            <person name="Hattori M."/>
            <person name="Takai K."/>
        </authorList>
    </citation>
    <scope>NUCLEOTIDE SEQUENCE</scope>
</reference>
<comment type="miscellaneous">
    <text evidence="3">A lyase-type mechanism (elimination/hydration) is suggested for the cleavage of the lactyl ether bond of MurNAc 6-phosphate, with the formation of an alpha,beta-unsaturated aldehyde intermediate with (E)-stereochemistry, followed by the syn addition of water to give product.</text>
</comment>
<comment type="subunit">
    <text evidence="3">Homodimer.</text>
</comment>
<dbReference type="InterPro" id="IPR005486">
    <property type="entry name" value="Glucokinase_regulatory_CS"/>
</dbReference>
<dbReference type="PANTHER" id="PTHR10088">
    <property type="entry name" value="GLUCOKINASE REGULATORY PROTEIN"/>
    <property type="match status" value="1"/>
</dbReference>
<sequence length="301" mass="32309">MSEQLITEQANPRTRDIDERSTLEILQLMNEEDRLVAEAVGRELERIAAAVEVIVESLRRGGRLFYVGTGTSGRLGVLDAVECPPTFGVPPEKVQAILAGGYDACYRAVEAAEDDPMAGATAIAERGVRAGDVVVGVTASGRTPFTLGALQAARSLGAITIAIACNPNPEVARVADLTIAPIVGPEVIAGSTRLKAGTAQKMVLNMLSTAAMIKLGYTYGNLMSNLHLTNEKLRRRAISILVQEFALSEEEARRRLEEMGWDVKTLIVMLKAGAGPEQARRALEEAEFSIKRAIRKLTSPA</sequence>
<dbReference type="CDD" id="cd05007">
    <property type="entry name" value="SIS_Etherase"/>
    <property type="match status" value="1"/>
</dbReference>
<dbReference type="Gene3D" id="3.40.50.10490">
    <property type="entry name" value="Glucose-6-phosphate isomerase like protein, domain 1"/>
    <property type="match status" value="1"/>
</dbReference>
<dbReference type="Pfam" id="PF22645">
    <property type="entry name" value="GKRP_SIS_N"/>
    <property type="match status" value="1"/>
</dbReference>
<evidence type="ECO:0000256" key="3">
    <source>
        <dbReference type="HAMAP-Rule" id="MF_00068"/>
    </source>
</evidence>
<accession>H5SPQ0</accession>
<name>H5SPQ0_9BACT</name>
<dbReference type="NCBIfam" id="TIGR00274">
    <property type="entry name" value="N-acetylmuramic acid 6-phosphate etherase"/>
    <property type="match status" value="1"/>
</dbReference>
<gene>
    <name evidence="3" type="primary">murQ</name>
    <name evidence="5" type="ORF">HGMM_F54F02C19</name>
</gene>
<feature type="active site" description="Proton donor" evidence="3">
    <location>
        <position position="82"/>
    </location>
</feature>
<evidence type="ECO:0000313" key="5">
    <source>
        <dbReference type="EMBL" id="BAL58136.1"/>
    </source>
</evidence>
<protein>
    <recommendedName>
        <fullName evidence="3">N-acetylmuramic acid 6-phosphate etherase</fullName>
        <shortName evidence="3">MurNAc-6-P etherase</shortName>
        <ecNumber evidence="3">4.2.1.126</ecNumber>
    </recommendedName>
    <alternativeName>
        <fullName evidence="3">N-acetylmuramic acid 6-phosphate hydrolase</fullName>
    </alternativeName>
    <alternativeName>
        <fullName evidence="3">N-acetylmuramic acid 6-phosphate lyase</fullName>
    </alternativeName>
</protein>
<dbReference type="EC" id="4.2.1.126" evidence="3"/>
<dbReference type="GO" id="GO:0016803">
    <property type="term" value="F:ether hydrolase activity"/>
    <property type="evidence" value="ECO:0007669"/>
    <property type="project" value="TreeGrafter"/>
</dbReference>
<dbReference type="InterPro" id="IPR046348">
    <property type="entry name" value="SIS_dom_sf"/>
</dbReference>
<evidence type="ECO:0000256" key="2">
    <source>
        <dbReference type="ARBA" id="ARBA00023277"/>
    </source>
</evidence>
<evidence type="ECO:0000256" key="1">
    <source>
        <dbReference type="ARBA" id="ARBA00023239"/>
    </source>
</evidence>
<dbReference type="UniPathway" id="UPA00342"/>
<comment type="function">
    <text evidence="3">Specifically catalyzes the cleavage of the D-lactyl ether substituent of MurNAc 6-phosphate, producing GlcNAc 6-phosphate and D-lactate.</text>
</comment>
<dbReference type="HAMAP" id="MF_00068">
    <property type="entry name" value="MurQ"/>
    <property type="match status" value="1"/>
</dbReference>
<dbReference type="GO" id="GO:0009254">
    <property type="term" value="P:peptidoglycan turnover"/>
    <property type="evidence" value="ECO:0007669"/>
    <property type="project" value="TreeGrafter"/>
</dbReference>
<dbReference type="PANTHER" id="PTHR10088:SF4">
    <property type="entry name" value="GLUCOKINASE REGULATORY PROTEIN"/>
    <property type="match status" value="1"/>
</dbReference>
<dbReference type="GO" id="GO:0016835">
    <property type="term" value="F:carbon-oxygen lyase activity"/>
    <property type="evidence" value="ECO:0007669"/>
    <property type="project" value="UniProtKB-UniRule"/>
</dbReference>
<dbReference type="InterPro" id="IPR040190">
    <property type="entry name" value="MURQ/GCKR"/>
</dbReference>
<keyword evidence="2 3" id="KW-0119">Carbohydrate metabolism</keyword>
<comment type="similarity">
    <text evidence="3">Belongs to the GCKR-like family. MurNAc-6-P etherase subfamily.</text>
</comment>
<reference evidence="5" key="1">
    <citation type="journal article" date="2005" name="Environ. Microbiol.">
        <title>Genetic and functional properties of uncultivated thermophilic crenarchaeotes from a subsurface gold mine as revealed by analysis of genome fragments.</title>
        <authorList>
            <person name="Nunoura T."/>
            <person name="Hirayama H."/>
            <person name="Takami H."/>
            <person name="Oida H."/>
            <person name="Nishi S."/>
            <person name="Shimamura S."/>
            <person name="Suzuki Y."/>
            <person name="Inagaki F."/>
            <person name="Takai K."/>
            <person name="Nealson K.H."/>
            <person name="Horikoshi K."/>
        </authorList>
    </citation>
    <scope>NUCLEOTIDE SEQUENCE</scope>
</reference>
<dbReference type="GO" id="GO:0097173">
    <property type="term" value="P:N-acetylmuramic acid catabolic process"/>
    <property type="evidence" value="ECO:0007669"/>
    <property type="project" value="UniProtKB-UniPathway"/>
</dbReference>
<dbReference type="InterPro" id="IPR005488">
    <property type="entry name" value="Etherase_MurQ"/>
</dbReference>
<evidence type="ECO:0000259" key="4">
    <source>
        <dbReference type="PROSITE" id="PS51464"/>
    </source>
</evidence>
<dbReference type="PROSITE" id="PS51464">
    <property type="entry name" value="SIS"/>
    <property type="match status" value="1"/>
</dbReference>
<dbReference type="Gene3D" id="1.10.8.1080">
    <property type="match status" value="1"/>
</dbReference>
<dbReference type="EMBL" id="AP011794">
    <property type="protein sequence ID" value="BAL58136.1"/>
    <property type="molecule type" value="Genomic_DNA"/>
</dbReference>
<dbReference type="GO" id="GO:0097367">
    <property type="term" value="F:carbohydrate derivative binding"/>
    <property type="evidence" value="ECO:0007669"/>
    <property type="project" value="InterPro"/>
</dbReference>
<dbReference type="InterPro" id="IPR001347">
    <property type="entry name" value="SIS_dom"/>
</dbReference>
<dbReference type="NCBIfam" id="NF009222">
    <property type="entry name" value="PRK12570.1"/>
    <property type="match status" value="1"/>
</dbReference>
<organism evidence="5">
    <name type="scientific">uncultured Acidobacteriota bacterium</name>
    <dbReference type="NCBI Taxonomy" id="171953"/>
    <lineage>
        <taxon>Bacteria</taxon>
        <taxon>Pseudomonadati</taxon>
        <taxon>Acidobacteriota</taxon>
        <taxon>environmental samples</taxon>
    </lineage>
</organism>
<comment type="pathway">
    <text evidence="3">Amino-sugar metabolism; N-acetylmuramate degradation.</text>
</comment>
<dbReference type="PROSITE" id="PS01272">
    <property type="entry name" value="GCKR"/>
    <property type="match status" value="1"/>
</dbReference>
<dbReference type="GO" id="GO:0046348">
    <property type="term" value="P:amino sugar catabolic process"/>
    <property type="evidence" value="ECO:0007669"/>
    <property type="project" value="InterPro"/>
</dbReference>
<feature type="active site" evidence="3">
    <location>
        <position position="113"/>
    </location>
</feature>
<dbReference type="NCBIfam" id="NF003915">
    <property type="entry name" value="PRK05441.1"/>
    <property type="match status" value="1"/>
</dbReference>
<comment type="catalytic activity">
    <reaction evidence="3">
        <text>N-acetyl-D-muramate 6-phosphate + H2O = N-acetyl-D-glucosamine 6-phosphate + (R)-lactate</text>
        <dbReference type="Rhea" id="RHEA:26410"/>
        <dbReference type="ChEBI" id="CHEBI:15377"/>
        <dbReference type="ChEBI" id="CHEBI:16004"/>
        <dbReference type="ChEBI" id="CHEBI:57513"/>
        <dbReference type="ChEBI" id="CHEBI:58722"/>
        <dbReference type="EC" id="4.2.1.126"/>
    </reaction>
</comment>
<dbReference type="AlphaFoldDB" id="H5SPQ0"/>
<proteinExistence type="inferred from homology"/>
<dbReference type="FunFam" id="3.40.50.10490:FF:000014">
    <property type="entry name" value="N-acetylmuramic acid 6-phosphate etherase"/>
    <property type="match status" value="1"/>
</dbReference>